<evidence type="ECO:0000256" key="3">
    <source>
        <dbReference type="ARBA" id="ARBA00004763"/>
    </source>
</evidence>
<dbReference type="InterPro" id="IPR011005">
    <property type="entry name" value="Dihydropteroate_synth-like_sf"/>
</dbReference>
<evidence type="ECO:0000256" key="2">
    <source>
        <dbReference type="ARBA" id="ARBA00001946"/>
    </source>
</evidence>
<keyword evidence="13" id="KW-1185">Reference proteome</keyword>
<dbReference type="Pfam" id="PF00809">
    <property type="entry name" value="Pterin_bind"/>
    <property type="match status" value="1"/>
</dbReference>
<comment type="similarity">
    <text evidence="4 10">Belongs to the DHPS family.</text>
</comment>
<protein>
    <recommendedName>
        <fullName evidence="5 10">Dihydropteroate synthase</fullName>
        <shortName evidence="10">DHPS</shortName>
        <ecNumber evidence="5 10">2.5.1.15</ecNumber>
    </recommendedName>
    <alternativeName>
        <fullName evidence="10">Dihydropteroate pyrophosphorylase</fullName>
    </alternativeName>
</protein>
<dbReference type="EMBL" id="CP098611">
    <property type="protein sequence ID" value="USR91546.1"/>
    <property type="molecule type" value="Genomic_DNA"/>
</dbReference>
<keyword evidence="9 10" id="KW-0289">Folate biosynthesis</keyword>
<evidence type="ECO:0000313" key="12">
    <source>
        <dbReference type="EMBL" id="USR91546.1"/>
    </source>
</evidence>
<gene>
    <name evidence="12" type="primary">folP</name>
    <name evidence="12" type="ORF">NEA10_02115</name>
</gene>
<dbReference type="PROSITE" id="PS50972">
    <property type="entry name" value="PTERIN_BINDING"/>
    <property type="match status" value="1"/>
</dbReference>
<proteinExistence type="inferred from homology"/>
<comment type="pathway">
    <text evidence="3 10">Cofactor biosynthesis; tetrahydrofolate biosynthesis; 7,8-dihydrofolate from 2-amino-4-hydroxy-6-hydroxymethyl-7,8-dihydropteridine diphosphate and 4-aminobenzoate: step 1/2.</text>
</comment>
<evidence type="ECO:0000256" key="9">
    <source>
        <dbReference type="ARBA" id="ARBA00022909"/>
    </source>
</evidence>
<sequence>MVRYCNPRLTIRDRPFVWGDRTYIMGVLNVTPDSFSDGGEFVSLQNALNQAQHLETSGADILDIGGQSTRPGAEEVSLKTEIQRVVPLIEALRSHSNCPISVDTYRAGVAAAALDAGADIINDVSGGTADPEMLPLIGERQVPAILMHMRGTPKTMQSLTEYEDVVAEVAQKLQQHIHAAIACGVSPNQLILDPGIGFAKTQEQNLHLLRQLPRFHSLGYPLLLGVSRKSFIGRILDRPEPKDRLWGTAAACTAAIASGADILRVHDLPAMSDVARVADVLVRPHSTL</sequence>
<evidence type="ECO:0000256" key="1">
    <source>
        <dbReference type="ARBA" id="ARBA00000012"/>
    </source>
</evidence>
<keyword evidence="8 10" id="KW-0460">Magnesium</keyword>
<dbReference type="SUPFAM" id="SSF51717">
    <property type="entry name" value="Dihydropteroate synthetase-like"/>
    <property type="match status" value="1"/>
</dbReference>
<keyword evidence="7 10" id="KW-0479">Metal-binding</keyword>
<reference evidence="12" key="1">
    <citation type="submission" date="2022-06" db="EMBL/GenBank/DDBJ databases">
        <title>Genome sequence of Phormidium yuhuli AB48 isolated from an industrial photobioreactor environment.</title>
        <authorList>
            <person name="Qiu Y."/>
            <person name="Noonan A.J.C."/>
            <person name="Dofher K."/>
            <person name="Koch M."/>
            <person name="Kieft B."/>
            <person name="Lin X."/>
            <person name="Ziels R.M."/>
            <person name="Hallam S.J."/>
        </authorList>
    </citation>
    <scope>NUCLEOTIDE SEQUENCE</scope>
    <source>
        <strain evidence="12">AB48</strain>
    </source>
</reference>
<comment type="function">
    <text evidence="10">Catalyzes the condensation of para-aminobenzoate (pABA) with 6-hydroxymethyl-7,8-dihydropterin diphosphate (DHPt-PP) to form 7,8-dihydropteroate (H2Pte), the immediate precursor of folate derivatives.</text>
</comment>
<name>A0ABY5ARL3_9CYAN</name>
<evidence type="ECO:0000256" key="10">
    <source>
        <dbReference type="RuleBase" id="RU361205"/>
    </source>
</evidence>
<dbReference type="InterPro" id="IPR000489">
    <property type="entry name" value="Pterin-binding_dom"/>
</dbReference>
<dbReference type="RefSeq" id="WP_252663561.1">
    <property type="nucleotide sequence ID" value="NZ_CP098611.1"/>
</dbReference>
<comment type="cofactor">
    <cofactor evidence="2 10">
        <name>Mg(2+)</name>
        <dbReference type="ChEBI" id="CHEBI:18420"/>
    </cofactor>
</comment>
<evidence type="ECO:0000256" key="5">
    <source>
        <dbReference type="ARBA" id="ARBA00012458"/>
    </source>
</evidence>
<evidence type="ECO:0000256" key="6">
    <source>
        <dbReference type="ARBA" id="ARBA00022679"/>
    </source>
</evidence>
<dbReference type="InterPro" id="IPR045031">
    <property type="entry name" value="DHP_synth-like"/>
</dbReference>
<dbReference type="PANTHER" id="PTHR20941:SF1">
    <property type="entry name" value="FOLIC ACID SYNTHESIS PROTEIN FOL1"/>
    <property type="match status" value="1"/>
</dbReference>
<evidence type="ECO:0000256" key="7">
    <source>
        <dbReference type="ARBA" id="ARBA00022723"/>
    </source>
</evidence>
<accession>A0ABY5ARL3</accession>
<comment type="catalytic activity">
    <reaction evidence="1">
        <text>(7,8-dihydropterin-6-yl)methyl diphosphate + 4-aminobenzoate = 7,8-dihydropteroate + diphosphate</text>
        <dbReference type="Rhea" id="RHEA:19949"/>
        <dbReference type="ChEBI" id="CHEBI:17836"/>
        <dbReference type="ChEBI" id="CHEBI:17839"/>
        <dbReference type="ChEBI" id="CHEBI:33019"/>
        <dbReference type="ChEBI" id="CHEBI:72950"/>
        <dbReference type="EC" id="2.5.1.15"/>
    </reaction>
</comment>
<dbReference type="GO" id="GO:0004156">
    <property type="term" value="F:dihydropteroate synthase activity"/>
    <property type="evidence" value="ECO:0007669"/>
    <property type="project" value="UniProtKB-EC"/>
</dbReference>
<evidence type="ECO:0000256" key="8">
    <source>
        <dbReference type="ARBA" id="ARBA00022842"/>
    </source>
</evidence>
<evidence type="ECO:0000313" key="13">
    <source>
        <dbReference type="Proteomes" id="UP001056708"/>
    </source>
</evidence>
<dbReference type="PROSITE" id="PS00793">
    <property type="entry name" value="DHPS_2"/>
    <property type="match status" value="1"/>
</dbReference>
<dbReference type="InterPro" id="IPR006390">
    <property type="entry name" value="DHP_synth_dom"/>
</dbReference>
<dbReference type="PROSITE" id="PS00792">
    <property type="entry name" value="DHPS_1"/>
    <property type="match status" value="1"/>
</dbReference>
<dbReference type="CDD" id="cd00739">
    <property type="entry name" value="DHPS"/>
    <property type="match status" value="1"/>
</dbReference>
<dbReference type="Proteomes" id="UP001056708">
    <property type="component" value="Chromosome"/>
</dbReference>
<dbReference type="Gene3D" id="3.20.20.20">
    <property type="entry name" value="Dihydropteroate synthase-like"/>
    <property type="match status" value="1"/>
</dbReference>
<dbReference type="NCBIfam" id="TIGR01496">
    <property type="entry name" value="DHPS"/>
    <property type="match status" value="1"/>
</dbReference>
<feature type="domain" description="Pterin-binding" evidence="11">
    <location>
        <begin position="22"/>
        <end position="276"/>
    </location>
</feature>
<organism evidence="12 13">
    <name type="scientific">Phormidium yuhuli AB48</name>
    <dbReference type="NCBI Taxonomy" id="2940671"/>
    <lineage>
        <taxon>Bacteria</taxon>
        <taxon>Bacillati</taxon>
        <taxon>Cyanobacteriota</taxon>
        <taxon>Cyanophyceae</taxon>
        <taxon>Oscillatoriophycideae</taxon>
        <taxon>Oscillatoriales</taxon>
        <taxon>Oscillatoriaceae</taxon>
        <taxon>Phormidium</taxon>
        <taxon>Phormidium yuhuli</taxon>
    </lineage>
</organism>
<dbReference type="PANTHER" id="PTHR20941">
    <property type="entry name" value="FOLATE SYNTHESIS PROTEINS"/>
    <property type="match status" value="1"/>
</dbReference>
<dbReference type="EC" id="2.5.1.15" evidence="5 10"/>
<keyword evidence="6 10" id="KW-0808">Transferase</keyword>
<evidence type="ECO:0000259" key="11">
    <source>
        <dbReference type="PROSITE" id="PS50972"/>
    </source>
</evidence>
<evidence type="ECO:0000256" key="4">
    <source>
        <dbReference type="ARBA" id="ARBA00009503"/>
    </source>
</evidence>